<dbReference type="Proteomes" id="UP001371224">
    <property type="component" value="Unassembled WGS sequence"/>
</dbReference>
<comment type="caution">
    <text evidence="2">The sequence shown here is derived from an EMBL/GenBank/DDBJ whole genome shotgun (WGS) entry which is preliminary data.</text>
</comment>
<evidence type="ECO:0000256" key="1">
    <source>
        <dbReference type="SAM" id="MobiDB-lite"/>
    </source>
</evidence>
<organism evidence="2 3">
    <name type="scientific">Microbacterium bandirmense</name>
    <dbReference type="NCBI Taxonomy" id="3122050"/>
    <lineage>
        <taxon>Bacteria</taxon>
        <taxon>Bacillati</taxon>
        <taxon>Actinomycetota</taxon>
        <taxon>Actinomycetes</taxon>
        <taxon>Micrococcales</taxon>
        <taxon>Microbacteriaceae</taxon>
        <taxon>Microbacterium</taxon>
    </lineage>
</organism>
<accession>A0ABU8LAA7</accession>
<dbReference type="RefSeq" id="WP_337331332.1">
    <property type="nucleotide sequence ID" value="NZ_JBBDGM010000003.1"/>
</dbReference>
<sequence length="95" mass="10962">MSTIVLTDRQQNTSIHPPDTRDRQILTIPDQEGLRRLAVADRLRLRIGLWLLQHSLRSDRSPSPGAPDLQYLQLQLLNERQSVALLTYGQQRGMY</sequence>
<feature type="region of interest" description="Disordered" evidence="1">
    <location>
        <begin position="1"/>
        <end position="21"/>
    </location>
</feature>
<feature type="compositionally biased region" description="Polar residues" evidence="1">
    <location>
        <begin position="1"/>
        <end position="15"/>
    </location>
</feature>
<reference evidence="2 3" key="1">
    <citation type="submission" date="2024-02" db="EMBL/GenBank/DDBJ databases">
        <authorList>
            <person name="Saticioglu I.B."/>
        </authorList>
    </citation>
    <scope>NUCLEOTIDE SEQUENCE [LARGE SCALE GENOMIC DNA]</scope>
    <source>
        <strain evidence="2 3">Mu-80</strain>
    </source>
</reference>
<keyword evidence="3" id="KW-1185">Reference proteome</keyword>
<evidence type="ECO:0000313" key="3">
    <source>
        <dbReference type="Proteomes" id="UP001371224"/>
    </source>
</evidence>
<dbReference type="EMBL" id="JBBDGM010000003">
    <property type="protein sequence ID" value="MEJ1087663.1"/>
    <property type="molecule type" value="Genomic_DNA"/>
</dbReference>
<proteinExistence type="predicted"/>
<evidence type="ECO:0000313" key="2">
    <source>
        <dbReference type="EMBL" id="MEJ1087663.1"/>
    </source>
</evidence>
<protein>
    <submittedName>
        <fullName evidence="2">Uncharacterized protein</fullName>
    </submittedName>
</protein>
<name>A0ABU8LAA7_9MICO</name>
<gene>
    <name evidence="2" type="ORF">WDU99_04970</name>
</gene>